<reference evidence="2 3" key="1">
    <citation type="journal article" date="2020" name="Mol. Biol. Evol.">
        <title>Distinct Expression and Methylation Patterns for Genes with Different Fates following a Single Whole-Genome Duplication in Flowering Plants.</title>
        <authorList>
            <person name="Shi T."/>
            <person name="Rahmani R.S."/>
            <person name="Gugger P.F."/>
            <person name="Wang M."/>
            <person name="Li H."/>
            <person name="Zhang Y."/>
            <person name="Li Z."/>
            <person name="Wang Q."/>
            <person name="Van de Peer Y."/>
            <person name="Marchal K."/>
            <person name="Chen J."/>
        </authorList>
    </citation>
    <scope>NUCLEOTIDE SEQUENCE [LARGE SCALE GENOMIC DNA]</scope>
    <source>
        <tissue evidence="2">Leaf</tissue>
    </source>
</reference>
<protein>
    <submittedName>
        <fullName evidence="2">Uncharacterized protein</fullName>
    </submittedName>
</protein>
<organism evidence="2 3">
    <name type="scientific">Nelumbo nucifera</name>
    <name type="common">Sacred lotus</name>
    <dbReference type="NCBI Taxonomy" id="4432"/>
    <lineage>
        <taxon>Eukaryota</taxon>
        <taxon>Viridiplantae</taxon>
        <taxon>Streptophyta</taxon>
        <taxon>Embryophyta</taxon>
        <taxon>Tracheophyta</taxon>
        <taxon>Spermatophyta</taxon>
        <taxon>Magnoliopsida</taxon>
        <taxon>Proteales</taxon>
        <taxon>Nelumbonaceae</taxon>
        <taxon>Nelumbo</taxon>
    </lineage>
</organism>
<name>A0A822ZI85_NELNU</name>
<proteinExistence type="predicted"/>
<dbReference type="AlphaFoldDB" id="A0A822ZI85"/>
<accession>A0A822ZI85</accession>
<sequence length="72" mass="7885">MDRSKRLEELALFLCTAVQVKRPEQFGPVLDEGNSGERIWTGSPQSAPHTCPTAHPNSNSPSKTAQNPAQIR</sequence>
<comment type="caution">
    <text evidence="2">The sequence shown here is derived from an EMBL/GenBank/DDBJ whole genome shotgun (WGS) entry which is preliminary data.</text>
</comment>
<keyword evidence="3" id="KW-1185">Reference proteome</keyword>
<dbReference type="Proteomes" id="UP000607653">
    <property type="component" value="Unassembled WGS sequence"/>
</dbReference>
<evidence type="ECO:0000313" key="3">
    <source>
        <dbReference type="Proteomes" id="UP000607653"/>
    </source>
</evidence>
<gene>
    <name evidence="2" type="ORF">HUJ06_002817</name>
</gene>
<dbReference type="EMBL" id="DUZY01000007">
    <property type="protein sequence ID" value="DAD44587.1"/>
    <property type="molecule type" value="Genomic_DNA"/>
</dbReference>
<evidence type="ECO:0000313" key="2">
    <source>
        <dbReference type="EMBL" id="DAD44587.1"/>
    </source>
</evidence>
<evidence type="ECO:0000256" key="1">
    <source>
        <dbReference type="SAM" id="MobiDB-lite"/>
    </source>
</evidence>
<feature type="compositionally biased region" description="Polar residues" evidence="1">
    <location>
        <begin position="55"/>
        <end position="72"/>
    </location>
</feature>
<feature type="region of interest" description="Disordered" evidence="1">
    <location>
        <begin position="23"/>
        <end position="72"/>
    </location>
</feature>